<comment type="caution">
    <text evidence="1">The sequence shown here is derived from an EMBL/GenBank/DDBJ whole genome shotgun (WGS) entry which is preliminary data.</text>
</comment>
<dbReference type="Proteomes" id="UP001331761">
    <property type="component" value="Unassembled WGS sequence"/>
</dbReference>
<name>A0AAN8IBR8_TRICO</name>
<dbReference type="EMBL" id="WIXE01021402">
    <property type="protein sequence ID" value="KAK5968414.1"/>
    <property type="molecule type" value="Genomic_DNA"/>
</dbReference>
<organism evidence="1 2">
    <name type="scientific">Trichostrongylus colubriformis</name>
    <name type="common">Black scour worm</name>
    <dbReference type="NCBI Taxonomy" id="6319"/>
    <lineage>
        <taxon>Eukaryota</taxon>
        <taxon>Metazoa</taxon>
        <taxon>Ecdysozoa</taxon>
        <taxon>Nematoda</taxon>
        <taxon>Chromadorea</taxon>
        <taxon>Rhabditida</taxon>
        <taxon>Rhabditina</taxon>
        <taxon>Rhabditomorpha</taxon>
        <taxon>Strongyloidea</taxon>
        <taxon>Trichostrongylidae</taxon>
        <taxon>Trichostrongylus</taxon>
    </lineage>
</organism>
<accession>A0AAN8IBR8</accession>
<gene>
    <name evidence="1" type="ORF">GCK32_017153</name>
</gene>
<keyword evidence="2" id="KW-1185">Reference proteome</keyword>
<sequence length="196" mass="22434">MMMVAKSAHAYIKGRAITETATIEMLFATAVLFVMLITAGAQEQECHLAKWLKAMYIKFIGEALQTYILEYVPRPLVKWNTTMSDLALQEAIVDGSVQKDLAHPYVKLQREKEFRKIDRLSLKEKVRKILKTLKNDELLLPYGIDHIGGNAYFGCNGHEEEKGDKEYMKIVCLVERRLWLIDDDGTVRPSPSNPFN</sequence>
<evidence type="ECO:0000313" key="2">
    <source>
        <dbReference type="Proteomes" id="UP001331761"/>
    </source>
</evidence>
<protein>
    <submittedName>
        <fullName evidence="1">Uncharacterized protein</fullName>
    </submittedName>
</protein>
<dbReference type="AlphaFoldDB" id="A0AAN8IBR8"/>
<evidence type="ECO:0000313" key="1">
    <source>
        <dbReference type="EMBL" id="KAK5968414.1"/>
    </source>
</evidence>
<reference evidence="1 2" key="1">
    <citation type="submission" date="2019-10" db="EMBL/GenBank/DDBJ databases">
        <title>Assembly and Annotation for the nematode Trichostrongylus colubriformis.</title>
        <authorList>
            <person name="Martin J."/>
        </authorList>
    </citation>
    <scope>NUCLEOTIDE SEQUENCE [LARGE SCALE GENOMIC DNA]</scope>
    <source>
        <strain evidence="1">G859</strain>
        <tissue evidence="1">Whole worm</tissue>
    </source>
</reference>
<proteinExistence type="predicted"/>